<dbReference type="Proteomes" id="UP000838821">
    <property type="component" value="Unassembled WGS sequence"/>
</dbReference>
<proteinExistence type="predicted"/>
<comment type="caution">
    <text evidence="1">The sequence shown here is derived from an EMBL/GenBank/DDBJ whole genome shotgun (WGS) entry which is preliminary data.</text>
</comment>
<accession>A0ABM9C3L4</accession>
<evidence type="ECO:0000313" key="2">
    <source>
        <dbReference type="Proteomes" id="UP000838821"/>
    </source>
</evidence>
<dbReference type="EMBL" id="CAKMMW010000005">
    <property type="protein sequence ID" value="CAH1203281.1"/>
    <property type="molecule type" value="Genomic_DNA"/>
</dbReference>
<name>A0ABM9C3L4_9BACL</name>
<keyword evidence="2" id="KW-1185">Reference proteome</keyword>
<sequence length="38" mass="4306">MAQLFFSISDTEVVKQSLYISLSSYNDLYGHSLYSAVQ</sequence>
<reference evidence="1" key="1">
    <citation type="submission" date="2022-01" db="EMBL/GenBank/DDBJ databases">
        <authorList>
            <person name="Criscuolo A."/>
        </authorList>
    </citation>
    <scope>NUCLEOTIDE SEQUENCE</scope>
    <source>
        <strain evidence="1">CIP111891</strain>
    </source>
</reference>
<organism evidence="1 2">
    <name type="scientific">Paenibacillus allorhizoplanae</name>
    <dbReference type="NCBI Taxonomy" id="2905648"/>
    <lineage>
        <taxon>Bacteria</taxon>
        <taxon>Bacillati</taxon>
        <taxon>Bacillota</taxon>
        <taxon>Bacilli</taxon>
        <taxon>Bacillales</taxon>
        <taxon>Paenibacillaceae</taxon>
        <taxon>Paenibacillus</taxon>
    </lineage>
</organism>
<evidence type="ECO:0000313" key="1">
    <source>
        <dbReference type="EMBL" id="CAH1203281.1"/>
    </source>
</evidence>
<gene>
    <name evidence="1" type="ORF">PAECIP111891_02290</name>
</gene>
<protein>
    <submittedName>
        <fullName evidence="1">Uncharacterized protein</fullName>
    </submittedName>
</protein>